<dbReference type="EMBL" id="BBNU01000032">
    <property type="protein sequence ID" value="GAL82528.1"/>
    <property type="molecule type" value="Genomic_DNA"/>
</dbReference>
<evidence type="ECO:0000313" key="3">
    <source>
        <dbReference type="Proteomes" id="UP000029643"/>
    </source>
</evidence>
<gene>
    <name evidence="2" type="ORF">JCM19274_206</name>
    <name evidence="1" type="ORF">JCM19300_1302</name>
</gene>
<sequence length="37" mass="4143">MTREGHLQAMINIMVAEAIKTSEIEGDGRSTSYQINF</sequence>
<evidence type="ECO:0000313" key="2">
    <source>
        <dbReference type="EMBL" id="GAL82528.1"/>
    </source>
</evidence>
<organism evidence="2 3">
    <name type="scientific">Algibacter lectus</name>
    <dbReference type="NCBI Taxonomy" id="221126"/>
    <lineage>
        <taxon>Bacteria</taxon>
        <taxon>Pseudomonadati</taxon>
        <taxon>Bacteroidota</taxon>
        <taxon>Flavobacteriia</taxon>
        <taxon>Flavobacteriales</taxon>
        <taxon>Flavobacteriaceae</taxon>
        <taxon>Algibacter</taxon>
    </lineage>
</organism>
<evidence type="ECO:0000313" key="1">
    <source>
        <dbReference type="EMBL" id="GAL63280.1"/>
    </source>
</evidence>
<dbReference type="Proteomes" id="UP000029644">
    <property type="component" value="Unassembled WGS sequence"/>
</dbReference>
<evidence type="ECO:0000313" key="4">
    <source>
        <dbReference type="Proteomes" id="UP000029644"/>
    </source>
</evidence>
<accession>A0A090X1C1</accession>
<dbReference type="Proteomes" id="UP000029643">
    <property type="component" value="Unassembled WGS sequence"/>
</dbReference>
<dbReference type="AlphaFoldDB" id="A0A090X1C1"/>
<proteinExistence type="predicted"/>
<protein>
    <submittedName>
        <fullName evidence="2">Uncharacterized protein</fullName>
    </submittedName>
</protein>
<reference evidence="3 4" key="1">
    <citation type="journal article" date="2014" name="Genome Announc.">
        <title>Draft Genome Sequences of Marine Flavobacterium Algibacter lectus Strains SS8 and NR4.</title>
        <authorList>
            <person name="Takatani N."/>
            <person name="Nakanishi M."/>
            <person name="Meirelles P."/>
            <person name="Mino S."/>
            <person name="Suda W."/>
            <person name="Oshima K."/>
            <person name="Hattori M."/>
            <person name="Ohkuma M."/>
            <person name="Hosokawa M."/>
            <person name="Miyashita K."/>
            <person name="Thompson F.L."/>
            <person name="Niwa A."/>
            <person name="Sawabe T."/>
            <person name="Sawabe T."/>
        </authorList>
    </citation>
    <scope>NUCLEOTIDE SEQUENCE [LARGE SCALE GENOMIC DNA]</scope>
    <source>
        <strain evidence="2">JCM 19274</strain>
        <strain evidence="1 4">JCM 19300</strain>
        <strain evidence="3">JCM19274</strain>
    </source>
</reference>
<name>A0A090X1C1_9FLAO</name>
<dbReference type="EMBL" id="BBNQ01000010">
    <property type="protein sequence ID" value="GAL63280.1"/>
    <property type="molecule type" value="Genomic_DNA"/>
</dbReference>
<comment type="caution">
    <text evidence="2">The sequence shown here is derived from an EMBL/GenBank/DDBJ whole genome shotgun (WGS) entry which is preliminary data.</text>
</comment>